<dbReference type="PANTHER" id="PTHR34219:SF3">
    <property type="entry name" value="BLL7967 PROTEIN"/>
    <property type="match status" value="1"/>
</dbReference>
<dbReference type="PANTHER" id="PTHR34219">
    <property type="entry name" value="IRON-REGULATED INNER MEMBRANE PROTEIN-RELATED"/>
    <property type="match status" value="1"/>
</dbReference>
<evidence type="ECO:0008006" key="4">
    <source>
        <dbReference type="Google" id="ProtNLM"/>
    </source>
</evidence>
<dbReference type="Pfam" id="PF03929">
    <property type="entry name" value="PepSY_TM"/>
    <property type="match status" value="1"/>
</dbReference>
<protein>
    <recommendedName>
        <fullName evidence="4">PepSY domain-containing protein</fullName>
    </recommendedName>
</protein>
<dbReference type="Proteomes" id="UP000294395">
    <property type="component" value="Chromosome"/>
</dbReference>
<accession>A0A4V1ASQ4</accession>
<keyword evidence="1" id="KW-1133">Transmembrane helix</keyword>
<dbReference type="RefSeq" id="WP_134252381.1">
    <property type="nucleotide sequence ID" value="NZ_CP038009.1"/>
</dbReference>
<name>A0A4V1ASQ4_ACIHA</name>
<dbReference type="AlphaFoldDB" id="A0A4V1ASQ4"/>
<feature type="transmembrane region" description="Helical" evidence="1">
    <location>
        <begin position="463"/>
        <end position="483"/>
    </location>
</feature>
<reference evidence="2 3" key="1">
    <citation type="submission" date="2019-03" db="EMBL/GenBank/DDBJ databases">
        <title>Complete genome sequence of two outbreak-associated Acinetobacter haemolyticus strains.</title>
        <authorList>
            <person name="Bai L."/>
            <person name="Zhang S.-C."/>
            <person name="Deng Y."/>
            <person name="Song C.-C."/>
            <person name="Kang G.-B."/>
            <person name="Dong Y."/>
            <person name="Wang Y."/>
            <person name="Gao F."/>
            <person name="Huang H."/>
        </authorList>
    </citation>
    <scope>NUCLEOTIDE SEQUENCE [LARGE SCALE GENOMIC DNA]</scope>
    <source>
        <strain evidence="2 3">TJR01</strain>
    </source>
</reference>
<evidence type="ECO:0000313" key="3">
    <source>
        <dbReference type="Proteomes" id="UP000294395"/>
    </source>
</evidence>
<dbReference type="EMBL" id="CP038009">
    <property type="protein sequence ID" value="QBQ16309.1"/>
    <property type="molecule type" value="Genomic_DNA"/>
</dbReference>
<evidence type="ECO:0000313" key="2">
    <source>
        <dbReference type="EMBL" id="QBQ16309.1"/>
    </source>
</evidence>
<feature type="transmembrane region" description="Helical" evidence="1">
    <location>
        <begin position="208"/>
        <end position="229"/>
    </location>
</feature>
<keyword evidence="1" id="KW-0812">Transmembrane</keyword>
<feature type="transmembrane region" description="Helical" evidence="1">
    <location>
        <begin position="250"/>
        <end position="271"/>
    </location>
</feature>
<evidence type="ECO:0000256" key="1">
    <source>
        <dbReference type="SAM" id="Phobius"/>
    </source>
</evidence>
<gene>
    <name evidence="2" type="ORF">AHTJR_08460</name>
</gene>
<sequence length="487" mass="56296">MNANQLKKLLKFHRSFGMVLGILVLFWALTGVLHPIMSATQPQPLKRMPPPQQLDLNDALPAKMVLEQNQIEQFSALQVIQVNANQTAYRVLGINQNMAEYYDVHSGHRIENAELQYAKRLAVWYTGLTEEHIVFAQLVTEFSDDYPSVNRLLPIWRVDFDQGLRAYVDPNHSRLATISNDQKMWMARIFRLGHTWTWNNQQWFGQTLLMQFALIGILVITCMGIGLFFKIHNRKNHRLREKPTRFLHRYLGISLSAFILLWVVSGFYHLWQKKPEIKNIQPIFKTQDLDQTSWQLATAQSIQRLHLVPISYSREQTRAAWMIQLIGKKDLQGSMTAVKEHDHHGHSKNQTPAIQWIDAEKAKPIDVLEQSRFFVADYLNLPIEKIGQSTWVTSFGGEYGFINKRLPVVRVDTHLKDQLRLYIEPSSGVIAAKVTAQDALEGKSFAYLHKWNWLPIDKIVRDILLGLIAALIAVLVILGFCTYRKKR</sequence>
<dbReference type="InterPro" id="IPR005625">
    <property type="entry name" value="PepSY-ass_TM"/>
</dbReference>
<keyword evidence="1" id="KW-0472">Membrane</keyword>
<proteinExistence type="predicted"/>
<organism evidence="2 3">
    <name type="scientific">Acinetobacter haemolyticus</name>
    <dbReference type="NCBI Taxonomy" id="29430"/>
    <lineage>
        <taxon>Bacteria</taxon>
        <taxon>Pseudomonadati</taxon>
        <taxon>Pseudomonadota</taxon>
        <taxon>Gammaproteobacteria</taxon>
        <taxon>Moraxellales</taxon>
        <taxon>Moraxellaceae</taxon>
        <taxon>Acinetobacter</taxon>
    </lineage>
</organism>